<feature type="domain" description="RNA polymerase beta subunit protrusion" evidence="7">
    <location>
        <begin position="37"/>
        <end position="119"/>
    </location>
</feature>
<dbReference type="Proteomes" id="UP000027120">
    <property type="component" value="Unassembled WGS sequence"/>
</dbReference>
<evidence type="ECO:0000259" key="7">
    <source>
        <dbReference type="Pfam" id="PF04563"/>
    </source>
</evidence>
<dbReference type="GO" id="GO:0003677">
    <property type="term" value="F:DNA binding"/>
    <property type="evidence" value="ECO:0007669"/>
    <property type="project" value="InterPro"/>
</dbReference>
<evidence type="ECO:0000313" key="9">
    <source>
        <dbReference type="Proteomes" id="UP000027120"/>
    </source>
</evidence>
<feature type="non-terminal residue" evidence="8">
    <location>
        <position position="125"/>
    </location>
</feature>
<dbReference type="EMBL" id="KK785359">
    <property type="protein sequence ID" value="KDO43735.1"/>
    <property type="molecule type" value="Genomic_DNA"/>
</dbReference>
<dbReference type="GO" id="GO:0003899">
    <property type="term" value="F:DNA-directed RNA polymerase activity"/>
    <property type="evidence" value="ECO:0007669"/>
    <property type="project" value="UniProtKB-EC"/>
</dbReference>
<dbReference type="GO" id="GO:0032549">
    <property type="term" value="F:ribonucleoside binding"/>
    <property type="evidence" value="ECO:0007669"/>
    <property type="project" value="InterPro"/>
</dbReference>
<proteinExistence type="inferred from homology"/>
<evidence type="ECO:0000313" key="8">
    <source>
        <dbReference type="EMBL" id="KDO43734.1"/>
    </source>
</evidence>
<gene>
    <name evidence="8" type="ORF">CISIN_1g0011791mg</name>
</gene>
<evidence type="ECO:0000256" key="3">
    <source>
        <dbReference type="ARBA" id="ARBA00022478"/>
    </source>
</evidence>
<protein>
    <recommendedName>
        <fullName evidence="2">DNA-directed RNA polymerase</fullName>
        <ecNumber evidence="2">2.7.7.6</ecNumber>
    </recommendedName>
</protein>
<keyword evidence="5" id="KW-0548">Nucleotidyltransferase</keyword>
<accession>A0A067DL94</accession>
<reference evidence="8 9" key="1">
    <citation type="submission" date="2014-04" db="EMBL/GenBank/DDBJ databases">
        <authorList>
            <consortium name="International Citrus Genome Consortium"/>
            <person name="Gmitter F."/>
            <person name="Chen C."/>
            <person name="Farmerie W."/>
            <person name="Harkins T."/>
            <person name="Desany B."/>
            <person name="Mohiuddin M."/>
            <person name="Kodira C."/>
            <person name="Borodovsky M."/>
            <person name="Lomsadze A."/>
            <person name="Burns P."/>
            <person name="Jenkins J."/>
            <person name="Prochnik S."/>
            <person name="Shu S."/>
            <person name="Chapman J."/>
            <person name="Pitluck S."/>
            <person name="Schmutz J."/>
            <person name="Rokhsar D."/>
        </authorList>
    </citation>
    <scope>NUCLEOTIDE SEQUENCE</scope>
</reference>
<dbReference type="InterPro" id="IPR015712">
    <property type="entry name" value="DNA-dir_RNA_pol_su2"/>
</dbReference>
<keyword evidence="6" id="KW-0804">Transcription</keyword>
<dbReference type="STRING" id="2711.A0A067DL94"/>
<name>A0A067DL94_CITSI</name>
<dbReference type="AlphaFoldDB" id="A0A067DL94"/>
<dbReference type="Gene3D" id="3.90.1100.10">
    <property type="match status" value="1"/>
</dbReference>
<sequence length="125" mass="14491">MARKKSADFEPLRELVRHHIESFDYMLDEGLSEMFDHCRQAKISYTGKLMADVEFQYLDAGSPVVRERFNFGQFPVMLKTRRCHLQGADSQKLVSLKEEAAEMGGYFILNGLERVFRSVILPKQN</sequence>
<dbReference type="PANTHER" id="PTHR20856">
    <property type="entry name" value="DNA-DIRECTED RNA POLYMERASE I SUBUNIT 2"/>
    <property type="match status" value="1"/>
</dbReference>
<dbReference type="EMBL" id="KK785359">
    <property type="protein sequence ID" value="KDO43736.1"/>
    <property type="molecule type" value="Genomic_DNA"/>
</dbReference>
<keyword evidence="3" id="KW-0240">DNA-directed RNA polymerase</keyword>
<keyword evidence="4" id="KW-0808">Transferase</keyword>
<dbReference type="InterPro" id="IPR007644">
    <property type="entry name" value="RNA_pol_bsu_protrusion"/>
</dbReference>
<evidence type="ECO:0000256" key="2">
    <source>
        <dbReference type="ARBA" id="ARBA00012418"/>
    </source>
</evidence>
<evidence type="ECO:0000256" key="6">
    <source>
        <dbReference type="ARBA" id="ARBA00023163"/>
    </source>
</evidence>
<dbReference type="SUPFAM" id="SSF64484">
    <property type="entry name" value="beta and beta-prime subunits of DNA dependent RNA-polymerase"/>
    <property type="match status" value="1"/>
</dbReference>
<keyword evidence="9" id="KW-1185">Reference proteome</keyword>
<dbReference type="EMBL" id="KK785359">
    <property type="protein sequence ID" value="KDO43734.1"/>
    <property type="molecule type" value="Genomic_DNA"/>
</dbReference>
<organism evidence="8 9">
    <name type="scientific">Citrus sinensis</name>
    <name type="common">Sweet orange</name>
    <name type="synonym">Citrus aurantium var. sinensis</name>
    <dbReference type="NCBI Taxonomy" id="2711"/>
    <lineage>
        <taxon>Eukaryota</taxon>
        <taxon>Viridiplantae</taxon>
        <taxon>Streptophyta</taxon>
        <taxon>Embryophyta</taxon>
        <taxon>Tracheophyta</taxon>
        <taxon>Spermatophyta</taxon>
        <taxon>Magnoliopsida</taxon>
        <taxon>eudicotyledons</taxon>
        <taxon>Gunneridae</taxon>
        <taxon>Pentapetalae</taxon>
        <taxon>rosids</taxon>
        <taxon>malvids</taxon>
        <taxon>Sapindales</taxon>
        <taxon>Rutaceae</taxon>
        <taxon>Aurantioideae</taxon>
        <taxon>Citrus</taxon>
    </lineage>
</organism>
<evidence type="ECO:0000256" key="4">
    <source>
        <dbReference type="ARBA" id="ARBA00022679"/>
    </source>
</evidence>
<dbReference type="EC" id="2.7.7.6" evidence="2"/>
<comment type="similarity">
    <text evidence="1">Belongs to the RNA polymerase beta chain family.</text>
</comment>
<dbReference type="Pfam" id="PF04563">
    <property type="entry name" value="RNA_pol_Rpb2_1"/>
    <property type="match status" value="1"/>
</dbReference>
<dbReference type="GO" id="GO:0006351">
    <property type="term" value="P:DNA-templated transcription"/>
    <property type="evidence" value="ECO:0007669"/>
    <property type="project" value="InterPro"/>
</dbReference>
<dbReference type="GO" id="GO:0000428">
    <property type="term" value="C:DNA-directed RNA polymerase complex"/>
    <property type="evidence" value="ECO:0007669"/>
    <property type="project" value="UniProtKB-KW"/>
</dbReference>
<evidence type="ECO:0000256" key="1">
    <source>
        <dbReference type="ARBA" id="ARBA00006835"/>
    </source>
</evidence>
<evidence type="ECO:0000256" key="5">
    <source>
        <dbReference type="ARBA" id="ARBA00022695"/>
    </source>
</evidence>